<proteinExistence type="predicted"/>
<dbReference type="eggNOG" id="COG0824">
    <property type="taxonomic scope" value="Bacteria"/>
</dbReference>
<dbReference type="AlphaFoldDB" id="G4QHT4"/>
<dbReference type="Proteomes" id="UP000009282">
    <property type="component" value="Chromosome"/>
</dbReference>
<evidence type="ECO:0000313" key="2">
    <source>
        <dbReference type="EMBL" id="AEP30311.1"/>
    </source>
</evidence>
<gene>
    <name evidence="2" type="ordered locus">GNIT_2208</name>
</gene>
<dbReference type="SUPFAM" id="SSF54637">
    <property type="entry name" value="Thioesterase/thiol ester dehydrase-isomerase"/>
    <property type="match status" value="1"/>
</dbReference>
<dbReference type="Gene3D" id="3.10.129.10">
    <property type="entry name" value="Hotdog Thioesterase"/>
    <property type="match status" value="1"/>
</dbReference>
<dbReference type="GO" id="GO:0047617">
    <property type="term" value="F:fatty acyl-CoA hydrolase activity"/>
    <property type="evidence" value="ECO:0007669"/>
    <property type="project" value="TreeGrafter"/>
</dbReference>
<name>G4QHT4_GLANF</name>
<organism evidence="2 3">
    <name type="scientific">Glaciecola nitratireducens (strain JCM 12485 / KCTC 12276 / FR1064)</name>
    <dbReference type="NCBI Taxonomy" id="1085623"/>
    <lineage>
        <taxon>Bacteria</taxon>
        <taxon>Pseudomonadati</taxon>
        <taxon>Pseudomonadota</taxon>
        <taxon>Gammaproteobacteria</taxon>
        <taxon>Alteromonadales</taxon>
        <taxon>Alteromonadaceae</taxon>
        <taxon>Brumicola</taxon>
    </lineage>
</organism>
<dbReference type="PANTHER" id="PTHR31793">
    <property type="entry name" value="4-HYDROXYBENZOYL-COA THIOESTERASE FAMILY MEMBER"/>
    <property type="match status" value="1"/>
</dbReference>
<dbReference type="HOGENOM" id="CLU_101141_4_1_6"/>
<accession>G4QHT4</accession>
<keyword evidence="1" id="KW-0378">Hydrolase</keyword>
<keyword evidence="3" id="KW-1185">Reference proteome</keyword>
<dbReference type="RefSeq" id="WP_014109184.1">
    <property type="nucleotide sequence ID" value="NC_016041.1"/>
</dbReference>
<reference evidence="2 3" key="1">
    <citation type="journal article" date="2011" name="J. Bacteriol.">
        <title>Complete genome sequence of seawater bacterium Glaciecola nitratireducens FR1064T.</title>
        <authorList>
            <person name="Bian F."/>
            <person name="Qin Q.L."/>
            <person name="Xie B.B."/>
            <person name="Shu Y.L."/>
            <person name="Zhang X.Y."/>
            <person name="Yu Y."/>
            <person name="Chen B."/>
            <person name="Chen X.L."/>
            <person name="Zhou B.C."/>
            <person name="Zhang Y.Z."/>
        </authorList>
    </citation>
    <scope>NUCLEOTIDE SEQUENCE [LARGE SCALE GENOMIC DNA]</scope>
    <source>
        <strain evidence="3">JCM 12485 / KCTC 12276 / FR1064</strain>
    </source>
</reference>
<sequence>MNKQTKRILNVSDEALSKLAWQRDLPFVDIWHIEQKHIDHYEHVNNVAYVSQLEHLAWQHSKYLGLSMQEYKKLDRGMVIQQHILNYQRAAHLHDKIACATWIVACDQKFRLSREFQFISLRTQKTVFTAQTHFVCVSLSTGSPKRMPAEFVEVYGSAASKNIEIHDSITAIK</sequence>
<protein>
    <submittedName>
        <fullName evidence="2">Thioesterase superfamily protein</fullName>
    </submittedName>
</protein>
<evidence type="ECO:0000256" key="1">
    <source>
        <dbReference type="ARBA" id="ARBA00022801"/>
    </source>
</evidence>
<dbReference type="KEGG" id="gni:GNIT_2208"/>
<evidence type="ECO:0000313" key="3">
    <source>
        <dbReference type="Proteomes" id="UP000009282"/>
    </source>
</evidence>
<dbReference type="Pfam" id="PF13279">
    <property type="entry name" value="4HBT_2"/>
    <property type="match status" value="1"/>
</dbReference>
<dbReference type="EMBL" id="CP003060">
    <property type="protein sequence ID" value="AEP30311.1"/>
    <property type="molecule type" value="Genomic_DNA"/>
</dbReference>
<dbReference type="CDD" id="cd00586">
    <property type="entry name" value="4HBT"/>
    <property type="match status" value="1"/>
</dbReference>
<dbReference type="InterPro" id="IPR029069">
    <property type="entry name" value="HotDog_dom_sf"/>
</dbReference>
<dbReference type="STRING" id="1085623.GNIT_2208"/>
<dbReference type="PANTHER" id="PTHR31793:SF37">
    <property type="entry name" value="ACYL-COA THIOESTER HYDROLASE YBGC"/>
    <property type="match status" value="1"/>
</dbReference>
<dbReference type="InterPro" id="IPR050563">
    <property type="entry name" value="4-hydroxybenzoyl-CoA_TE"/>
</dbReference>